<dbReference type="Gene3D" id="3.40.190.10">
    <property type="entry name" value="Periplasmic binding protein-like II"/>
    <property type="match status" value="2"/>
</dbReference>
<dbReference type="EMBL" id="CP019688">
    <property type="protein sequence ID" value="AQQ15742.1"/>
    <property type="molecule type" value="Genomic_DNA"/>
</dbReference>
<organism evidence="2 3">
    <name type="scientific">Corynebacterium glaucum</name>
    <dbReference type="NCBI Taxonomy" id="187491"/>
    <lineage>
        <taxon>Bacteria</taxon>
        <taxon>Bacillati</taxon>
        <taxon>Actinomycetota</taxon>
        <taxon>Actinomycetes</taxon>
        <taxon>Mycobacteriales</taxon>
        <taxon>Corynebacteriaceae</taxon>
        <taxon>Corynebacterium</taxon>
    </lineage>
</organism>
<dbReference type="GO" id="GO:0030976">
    <property type="term" value="F:thiamine pyrophosphate binding"/>
    <property type="evidence" value="ECO:0007669"/>
    <property type="project" value="TreeGrafter"/>
</dbReference>
<sequence>MLPDPDILQSKGNLVNRSSFIKKAAAVVTSAVTALSLVACSSESGSDEPLIIYSNSTSDGRGEWLVEQAAEAGFEVEFVNLGGGDIQDRLVAEQANPMADVVFGLNNVFFEHLKDDGVLEAYEPSWSDKVEAGIGDDEQYWPIVREPIMLVYNDEAYSEADAPKDWPDLWEQDRFHNRYEVPTSMGGATTQMVLSGILSRYLDESGDLGVSEEGWSAIEAYFKNGNKAVKGTDLYARMQAGEVDAGQMWLAGKANREKEYGIQTTAVHPAIGVPMATQHIAKVAGSDNEKAEEFIDWFGSAEVQAAWSREFFTAPVNSDALADADQDAVEQTDSFTGQEIDWPTVAKNLPSWIEKIELQYL</sequence>
<keyword evidence="1" id="KW-0732">Signal</keyword>
<dbReference type="InterPro" id="IPR006059">
    <property type="entry name" value="SBP"/>
</dbReference>
<dbReference type="GO" id="GO:0030288">
    <property type="term" value="C:outer membrane-bounded periplasmic space"/>
    <property type="evidence" value="ECO:0007669"/>
    <property type="project" value="TreeGrafter"/>
</dbReference>
<evidence type="ECO:0000313" key="2">
    <source>
        <dbReference type="EMBL" id="AQQ15742.1"/>
    </source>
</evidence>
<dbReference type="Proteomes" id="UP000217209">
    <property type="component" value="Chromosome"/>
</dbReference>
<accession>A0A1Q2HY24</accession>
<dbReference type="GO" id="GO:0015888">
    <property type="term" value="P:thiamine transport"/>
    <property type="evidence" value="ECO:0007669"/>
    <property type="project" value="TreeGrafter"/>
</dbReference>
<dbReference type="KEGG" id="cgv:CGLAU_08945"/>
<keyword evidence="3" id="KW-1185">Reference proteome</keyword>
<dbReference type="AlphaFoldDB" id="A0A1Q2HY24"/>
<evidence type="ECO:0000256" key="1">
    <source>
        <dbReference type="ARBA" id="ARBA00022729"/>
    </source>
</evidence>
<dbReference type="SUPFAM" id="SSF53850">
    <property type="entry name" value="Periplasmic binding protein-like II"/>
    <property type="match status" value="1"/>
</dbReference>
<dbReference type="PANTHER" id="PTHR30006">
    <property type="entry name" value="THIAMINE-BINDING PERIPLASMIC PROTEIN-RELATED"/>
    <property type="match status" value="1"/>
</dbReference>
<name>A0A1Q2HY24_9CORY</name>
<evidence type="ECO:0008006" key="4">
    <source>
        <dbReference type="Google" id="ProtNLM"/>
    </source>
</evidence>
<dbReference type="PANTHER" id="PTHR30006:SF2">
    <property type="entry name" value="ABC TRANSPORTER SUBSTRATE-BINDING PROTEIN"/>
    <property type="match status" value="1"/>
</dbReference>
<reference evidence="2 3" key="1">
    <citation type="submission" date="2016-12" db="EMBL/GenBank/DDBJ databases">
        <authorList>
            <person name="Song W.-J."/>
            <person name="Kurnit D.M."/>
        </authorList>
    </citation>
    <scope>NUCLEOTIDE SEQUENCE [LARGE SCALE GENOMIC DNA]</scope>
    <source>
        <strain evidence="2 3">DSM 30827</strain>
    </source>
</reference>
<dbReference type="Pfam" id="PF13416">
    <property type="entry name" value="SBP_bac_8"/>
    <property type="match status" value="1"/>
</dbReference>
<protein>
    <recommendedName>
        <fullName evidence="4">Bacterial extracellular solute-binding protein</fullName>
    </recommendedName>
</protein>
<evidence type="ECO:0000313" key="3">
    <source>
        <dbReference type="Proteomes" id="UP000217209"/>
    </source>
</evidence>
<gene>
    <name evidence="2" type="ORF">CGLAU_08945</name>
</gene>
<proteinExistence type="predicted"/>
<dbReference type="GO" id="GO:0030975">
    <property type="term" value="F:thiamine binding"/>
    <property type="evidence" value="ECO:0007669"/>
    <property type="project" value="TreeGrafter"/>
</dbReference>